<evidence type="ECO:0000256" key="5">
    <source>
        <dbReference type="ARBA" id="ARBA00022729"/>
    </source>
</evidence>
<dbReference type="PANTHER" id="PTHR46008">
    <property type="entry name" value="LEAF RUST 10 DISEASE-RESISTANCE LOCUS RECEPTOR-LIKE PROTEIN KINASE-LIKE 1.4"/>
    <property type="match status" value="1"/>
</dbReference>
<dbReference type="Gene3D" id="1.10.510.10">
    <property type="entry name" value="Transferase(Phosphotransferase) domain 1"/>
    <property type="match status" value="1"/>
</dbReference>
<dbReference type="SMART" id="SM00220">
    <property type="entry name" value="S_TKc"/>
    <property type="match status" value="1"/>
</dbReference>
<sequence length="712" mass="80224">MILVITFVSVFLLCPPLLCSAAYANTSKPTCPENFSCPDFGPFKFPFYNTNDTHCGLIKVNCTSSNQSIQLGGHSFQIIAKKSQGPSVKIRNTTFENLVRRKSCKALVNNFTSATPHLFSISIRPLMSMTIFKCPKDYDTKTDVYFDHPNYNSYNLCKHHNIHYKYHSSNTAVPTDLPHDCEVIQLPRIKQMVNGTASINHTDIFSLLSSRYSIRFWAPSCNECLKQGNCLQRNFECLDAKKGMHILFPLSSLSHSGFTGYVGINLEQIYCPIYITYLLWFAGKQDEKQNGKQDEKLILILVLTGSAFILILLLSAAILVRHYKNYIFSYFLSKDRSPNPEDGSLFFGVSVFSYTELEDATKNFDPSHELGDGGFGAVYYGKLQDGREVAVKKLYENNYKRVQHFMNEVEILTKLRHPHLVLLYGCTSRHSRELLLVYEYIPNGTVADHLHGEQANPSLLTWPIRIKIAIETASALAYLHASDIIHRDVKTNNILLDQNFCVKVADFGLSRLIPNNVTHVSTAPQGTPGYLDPQYHQRYQLTDKSDVYSFGVVLIELISSMAPLDLNRSQDDISLANLALNRIKASAIDQLIDPVLESNSNPEIKNMITSVAELAFRCLQYHSEMRPTMHEVLDVLMEIQAERRIDVGDSIKDLETLNPPALSKIKDSAFLLKDFPPSPVSISSKWQSNNSAPTMLSSNGDRLPIKMLSVTN</sequence>
<evidence type="ECO:0000256" key="1">
    <source>
        <dbReference type="ARBA" id="ARBA00004167"/>
    </source>
</evidence>
<evidence type="ECO:0000313" key="17">
    <source>
        <dbReference type="Proteomes" id="UP000215914"/>
    </source>
</evidence>
<feature type="binding site" evidence="12">
    <location>
        <position position="393"/>
    </location>
    <ligand>
        <name>ATP</name>
        <dbReference type="ChEBI" id="CHEBI:30616"/>
    </ligand>
</feature>
<keyword evidence="5 14" id="KW-0732">Signal</keyword>
<dbReference type="Gramene" id="mRNA:HanXRQr2_Chr17g0804151">
    <property type="protein sequence ID" value="mRNA:HanXRQr2_Chr17g0804151"/>
    <property type="gene ID" value="HanXRQr2_Chr17g0804151"/>
</dbReference>
<dbReference type="GO" id="GO:0004674">
    <property type="term" value="F:protein serine/threonine kinase activity"/>
    <property type="evidence" value="ECO:0007669"/>
    <property type="project" value="UniProtKB-KW"/>
</dbReference>
<dbReference type="PROSITE" id="PS00107">
    <property type="entry name" value="PROTEIN_KINASE_ATP"/>
    <property type="match status" value="1"/>
</dbReference>
<comment type="caution">
    <text evidence="16">The sequence shown here is derived from an EMBL/GenBank/DDBJ whole genome shotgun (WGS) entry which is preliminary data.</text>
</comment>
<evidence type="ECO:0000256" key="2">
    <source>
        <dbReference type="ARBA" id="ARBA00022527"/>
    </source>
</evidence>
<evidence type="ECO:0000256" key="11">
    <source>
        <dbReference type="ARBA" id="ARBA00023180"/>
    </source>
</evidence>
<dbReference type="InterPro" id="IPR011009">
    <property type="entry name" value="Kinase-like_dom_sf"/>
</dbReference>
<proteinExistence type="predicted"/>
<keyword evidence="7" id="KW-0418">Kinase</keyword>
<accession>A0A9K3GU58</accession>
<keyword evidence="9 13" id="KW-1133">Transmembrane helix</keyword>
<evidence type="ECO:0000256" key="8">
    <source>
        <dbReference type="ARBA" id="ARBA00022840"/>
    </source>
</evidence>
<keyword evidence="8 12" id="KW-0067">ATP-binding</keyword>
<dbReference type="InterPro" id="IPR008271">
    <property type="entry name" value="Ser/Thr_kinase_AS"/>
</dbReference>
<evidence type="ECO:0000256" key="10">
    <source>
        <dbReference type="ARBA" id="ARBA00023136"/>
    </source>
</evidence>
<dbReference type="EMBL" id="MNCJ02000332">
    <property type="protein sequence ID" value="KAF5755560.1"/>
    <property type="molecule type" value="Genomic_DNA"/>
</dbReference>
<feature type="signal peptide" evidence="14">
    <location>
        <begin position="1"/>
        <end position="21"/>
    </location>
</feature>
<keyword evidence="4 13" id="KW-0812">Transmembrane</keyword>
<protein>
    <recommendedName>
        <fullName evidence="15">Protein kinase domain-containing protein</fullName>
    </recommendedName>
</protein>
<dbReference type="Gene3D" id="3.30.200.20">
    <property type="entry name" value="Phosphorylase Kinase, domain 1"/>
    <property type="match status" value="1"/>
</dbReference>
<keyword evidence="2" id="KW-0723">Serine/threonine-protein kinase</keyword>
<comment type="subcellular location">
    <subcellularLocation>
        <location evidence="1">Membrane</location>
        <topology evidence="1">Single-pass membrane protein</topology>
    </subcellularLocation>
</comment>
<evidence type="ECO:0000256" key="4">
    <source>
        <dbReference type="ARBA" id="ARBA00022692"/>
    </source>
</evidence>
<dbReference type="PANTHER" id="PTHR46008:SF25">
    <property type="entry name" value="PROTEIN KINASE DOMAIN-CONTAINING PROTEIN"/>
    <property type="match status" value="1"/>
</dbReference>
<evidence type="ECO:0000313" key="16">
    <source>
        <dbReference type="EMBL" id="KAF5755560.1"/>
    </source>
</evidence>
<keyword evidence="17" id="KW-1185">Reference proteome</keyword>
<dbReference type="FunFam" id="1.10.510.10:FF:000161">
    <property type="entry name" value="Wall-associated receptor kinase-like 20"/>
    <property type="match status" value="1"/>
</dbReference>
<dbReference type="SUPFAM" id="SSF56112">
    <property type="entry name" value="Protein kinase-like (PK-like)"/>
    <property type="match status" value="1"/>
</dbReference>
<evidence type="ECO:0000256" key="9">
    <source>
        <dbReference type="ARBA" id="ARBA00022989"/>
    </source>
</evidence>
<dbReference type="Proteomes" id="UP000215914">
    <property type="component" value="Unassembled WGS sequence"/>
</dbReference>
<evidence type="ECO:0000259" key="15">
    <source>
        <dbReference type="PROSITE" id="PS50011"/>
    </source>
</evidence>
<organism evidence="16 17">
    <name type="scientific">Helianthus annuus</name>
    <name type="common">Common sunflower</name>
    <dbReference type="NCBI Taxonomy" id="4232"/>
    <lineage>
        <taxon>Eukaryota</taxon>
        <taxon>Viridiplantae</taxon>
        <taxon>Streptophyta</taxon>
        <taxon>Embryophyta</taxon>
        <taxon>Tracheophyta</taxon>
        <taxon>Spermatophyta</taxon>
        <taxon>Magnoliopsida</taxon>
        <taxon>eudicotyledons</taxon>
        <taxon>Gunneridae</taxon>
        <taxon>Pentapetalae</taxon>
        <taxon>asterids</taxon>
        <taxon>campanulids</taxon>
        <taxon>Asterales</taxon>
        <taxon>Asteraceae</taxon>
        <taxon>Asteroideae</taxon>
        <taxon>Heliantheae alliance</taxon>
        <taxon>Heliantheae</taxon>
        <taxon>Helianthus</taxon>
    </lineage>
</organism>
<gene>
    <name evidence="16" type="ORF">HanXRQr2_Chr17g0804151</name>
</gene>
<dbReference type="GO" id="GO:0005886">
    <property type="term" value="C:plasma membrane"/>
    <property type="evidence" value="ECO:0007669"/>
    <property type="project" value="UniProtKB-ARBA"/>
</dbReference>
<dbReference type="Pfam" id="PF07714">
    <property type="entry name" value="PK_Tyr_Ser-Thr"/>
    <property type="match status" value="1"/>
</dbReference>
<evidence type="ECO:0000256" key="7">
    <source>
        <dbReference type="ARBA" id="ARBA00022777"/>
    </source>
</evidence>
<keyword evidence="6 12" id="KW-0547">Nucleotide-binding</keyword>
<evidence type="ECO:0000256" key="13">
    <source>
        <dbReference type="SAM" id="Phobius"/>
    </source>
</evidence>
<dbReference type="PROSITE" id="PS00108">
    <property type="entry name" value="PROTEIN_KINASE_ST"/>
    <property type="match status" value="1"/>
</dbReference>
<feature type="domain" description="Protein kinase" evidence="15">
    <location>
        <begin position="364"/>
        <end position="639"/>
    </location>
</feature>
<dbReference type="GO" id="GO:0005524">
    <property type="term" value="F:ATP binding"/>
    <property type="evidence" value="ECO:0007669"/>
    <property type="project" value="UniProtKB-UniRule"/>
</dbReference>
<dbReference type="InterPro" id="IPR001245">
    <property type="entry name" value="Ser-Thr/Tyr_kinase_cat_dom"/>
</dbReference>
<keyword evidence="3 16" id="KW-0808">Transferase</keyword>
<evidence type="ECO:0000256" key="6">
    <source>
        <dbReference type="ARBA" id="ARBA00022741"/>
    </source>
</evidence>
<feature type="chain" id="PRO_5039894850" description="Protein kinase domain-containing protein" evidence="14">
    <location>
        <begin position="22"/>
        <end position="712"/>
    </location>
</feature>
<name>A0A9K3GU58_HELAN</name>
<reference evidence="16" key="1">
    <citation type="journal article" date="2017" name="Nature">
        <title>The sunflower genome provides insights into oil metabolism, flowering and Asterid evolution.</title>
        <authorList>
            <person name="Badouin H."/>
            <person name="Gouzy J."/>
            <person name="Grassa C.J."/>
            <person name="Murat F."/>
            <person name="Staton S.E."/>
            <person name="Cottret L."/>
            <person name="Lelandais-Briere C."/>
            <person name="Owens G.L."/>
            <person name="Carrere S."/>
            <person name="Mayjonade B."/>
            <person name="Legrand L."/>
            <person name="Gill N."/>
            <person name="Kane N.C."/>
            <person name="Bowers J.E."/>
            <person name="Hubner S."/>
            <person name="Bellec A."/>
            <person name="Berard A."/>
            <person name="Berges H."/>
            <person name="Blanchet N."/>
            <person name="Boniface M.C."/>
            <person name="Brunel D."/>
            <person name="Catrice O."/>
            <person name="Chaidir N."/>
            <person name="Claudel C."/>
            <person name="Donnadieu C."/>
            <person name="Faraut T."/>
            <person name="Fievet G."/>
            <person name="Helmstetter N."/>
            <person name="King M."/>
            <person name="Knapp S.J."/>
            <person name="Lai Z."/>
            <person name="Le Paslier M.C."/>
            <person name="Lippi Y."/>
            <person name="Lorenzon L."/>
            <person name="Mandel J.R."/>
            <person name="Marage G."/>
            <person name="Marchand G."/>
            <person name="Marquand E."/>
            <person name="Bret-Mestries E."/>
            <person name="Morien E."/>
            <person name="Nambeesan S."/>
            <person name="Nguyen T."/>
            <person name="Pegot-Espagnet P."/>
            <person name="Pouilly N."/>
            <person name="Raftis F."/>
            <person name="Sallet E."/>
            <person name="Schiex T."/>
            <person name="Thomas J."/>
            <person name="Vandecasteele C."/>
            <person name="Vares D."/>
            <person name="Vear F."/>
            <person name="Vautrin S."/>
            <person name="Crespi M."/>
            <person name="Mangin B."/>
            <person name="Burke J.M."/>
            <person name="Salse J."/>
            <person name="Munos S."/>
            <person name="Vincourt P."/>
            <person name="Rieseberg L.H."/>
            <person name="Langlade N.B."/>
        </authorList>
    </citation>
    <scope>NUCLEOTIDE SEQUENCE</scope>
    <source>
        <tissue evidence="16">Leaves</tissue>
    </source>
</reference>
<reference evidence="16" key="2">
    <citation type="submission" date="2020-06" db="EMBL/GenBank/DDBJ databases">
        <title>Helianthus annuus Genome sequencing and assembly Release 2.</title>
        <authorList>
            <person name="Gouzy J."/>
            <person name="Langlade N."/>
            <person name="Munos S."/>
        </authorList>
    </citation>
    <scope>NUCLEOTIDE SEQUENCE</scope>
    <source>
        <tissue evidence="16">Leaves</tissue>
    </source>
</reference>
<evidence type="ECO:0000256" key="12">
    <source>
        <dbReference type="PROSITE-ProRule" id="PRU10141"/>
    </source>
</evidence>
<dbReference type="PROSITE" id="PS50011">
    <property type="entry name" value="PROTEIN_KINASE_DOM"/>
    <property type="match status" value="1"/>
</dbReference>
<dbReference type="InterPro" id="IPR017441">
    <property type="entry name" value="Protein_kinase_ATP_BS"/>
</dbReference>
<evidence type="ECO:0000256" key="14">
    <source>
        <dbReference type="SAM" id="SignalP"/>
    </source>
</evidence>
<keyword evidence="11" id="KW-0325">Glycoprotein</keyword>
<dbReference type="InterPro" id="IPR000719">
    <property type="entry name" value="Prot_kinase_dom"/>
</dbReference>
<feature type="transmembrane region" description="Helical" evidence="13">
    <location>
        <begin position="297"/>
        <end position="320"/>
    </location>
</feature>
<dbReference type="AlphaFoldDB" id="A0A9K3GU58"/>
<keyword evidence="10 13" id="KW-0472">Membrane</keyword>
<evidence type="ECO:0000256" key="3">
    <source>
        <dbReference type="ARBA" id="ARBA00022679"/>
    </source>
</evidence>